<evidence type="ECO:0000313" key="11">
    <source>
        <dbReference type="EMBL" id="RKO93204.1"/>
    </source>
</evidence>
<dbReference type="Gene3D" id="2.70.150.10">
    <property type="entry name" value="Calcium-transporting ATPase, cytoplasmic transduction domain A"/>
    <property type="match status" value="1"/>
</dbReference>
<dbReference type="Gene3D" id="1.20.1110.10">
    <property type="entry name" value="Calcium-transporting ATPase, transmembrane domain"/>
    <property type="match status" value="1"/>
</dbReference>
<evidence type="ECO:0000256" key="2">
    <source>
        <dbReference type="ARBA" id="ARBA00022475"/>
    </source>
</evidence>
<dbReference type="SFLD" id="SFLDG00002">
    <property type="entry name" value="C1.7:_P-type_atpase_like"/>
    <property type="match status" value="1"/>
</dbReference>
<dbReference type="Pfam" id="PF08282">
    <property type="entry name" value="Hydrolase_3"/>
    <property type="match status" value="1"/>
</dbReference>
<dbReference type="PRINTS" id="PR00121">
    <property type="entry name" value="NAKATPASE"/>
</dbReference>
<evidence type="ECO:0000313" key="12">
    <source>
        <dbReference type="Proteomes" id="UP000269721"/>
    </source>
</evidence>
<keyword evidence="3 9" id="KW-0812">Transmembrane</keyword>
<feature type="transmembrane region" description="Helical" evidence="9">
    <location>
        <begin position="728"/>
        <end position="747"/>
    </location>
</feature>
<dbReference type="Gene3D" id="3.40.1110.10">
    <property type="entry name" value="Calcium-transporting ATPase, cytoplasmic domain N"/>
    <property type="match status" value="1"/>
</dbReference>
<feature type="domain" description="Cation-transporting P-type ATPase C-terminal" evidence="10">
    <location>
        <begin position="574"/>
        <end position="784"/>
    </location>
</feature>
<dbReference type="InterPro" id="IPR023298">
    <property type="entry name" value="ATPase_P-typ_TM_dom_sf"/>
</dbReference>
<dbReference type="SUPFAM" id="SSF56784">
    <property type="entry name" value="HAD-like"/>
    <property type="match status" value="1"/>
</dbReference>
<dbReference type="GO" id="GO:0036376">
    <property type="term" value="P:sodium ion export across plasma membrane"/>
    <property type="evidence" value="ECO:0007669"/>
    <property type="project" value="TreeGrafter"/>
</dbReference>
<feature type="non-terminal residue" evidence="11">
    <location>
        <position position="798"/>
    </location>
</feature>
<dbReference type="GO" id="GO:1902600">
    <property type="term" value="P:proton transmembrane transport"/>
    <property type="evidence" value="ECO:0007669"/>
    <property type="project" value="TreeGrafter"/>
</dbReference>
<keyword evidence="6" id="KW-1278">Translocase</keyword>
<dbReference type="Gene3D" id="3.40.50.1000">
    <property type="entry name" value="HAD superfamily/HAD-like"/>
    <property type="match status" value="1"/>
</dbReference>
<dbReference type="PROSITE" id="PS00154">
    <property type="entry name" value="ATPASE_E1_E2"/>
    <property type="match status" value="1"/>
</dbReference>
<dbReference type="PANTHER" id="PTHR43294">
    <property type="entry name" value="SODIUM/POTASSIUM-TRANSPORTING ATPASE SUBUNIT ALPHA"/>
    <property type="match status" value="1"/>
</dbReference>
<keyword evidence="12" id="KW-1185">Reference proteome</keyword>
<dbReference type="FunFam" id="3.40.50.1000:FF:000083">
    <property type="entry name" value="Sodium/potassium-transporting ATPase subunit alpha"/>
    <property type="match status" value="1"/>
</dbReference>
<evidence type="ECO:0000259" key="10">
    <source>
        <dbReference type="Pfam" id="PF00689"/>
    </source>
</evidence>
<comment type="subcellular location">
    <subcellularLocation>
        <location evidence="1">Cell membrane</location>
        <topology evidence="1">Multi-pass membrane protein</topology>
    </subcellularLocation>
</comment>
<evidence type="ECO:0000256" key="1">
    <source>
        <dbReference type="ARBA" id="ARBA00004651"/>
    </source>
</evidence>
<reference evidence="12" key="1">
    <citation type="journal article" date="2018" name="Nat. Microbiol.">
        <title>Leveraging single-cell genomics to expand the fungal tree of life.</title>
        <authorList>
            <person name="Ahrendt S.R."/>
            <person name="Quandt C.A."/>
            <person name="Ciobanu D."/>
            <person name="Clum A."/>
            <person name="Salamov A."/>
            <person name="Andreopoulos B."/>
            <person name="Cheng J.F."/>
            <person name="Woyke T."/>
            <person name="Pelin A."/>
            <person name="Henrissat B."/>
            <person name="Reynolds N.K."/>
            <person name="Benny G.L."/>
            <person name="Smith M.E."/>
            <person name="James T.Y."/>
            <person name="Grigoriev I.V."/>
        </authorList>
    </citation>
    <scope>NUCLEOTIDE SEQUENCE [LARGE SCALE GENOMIC DNA]</scope>
</reference>
<dbReference type="GO" id="GO:1990573">
    <property type="term" value="P:potassium ion import across plasma membrane"/>
    <property type="evidence" value="ECO:0007669"/>
    <property type="project" value="TreeGrafter"/>
</dbReference>
<dbReference type="NCBIfam" id="TIGR01494">
    <property type="entry name" value="ATPase_P-type"/>
    <property type="match status" value="1"/>
</dbReference>
<dbReference type="SFLD" id="SFLDS00003">
    <property type="entry name" value="Haloacid_Dehalogenase"/>
    <property type="match status" value="1"/>
</dbReference>
<dbReference type="AlphaFoldDB" id="A0A4P9WK68"/>
<dbReference type="PRINTS" id="PR00119">
    <property type="entry name" value="CATATPASE"/>
</dbReference>
<keyword evidence="8 9" id="KW-0472">Membrane</keyword>
<accession>A0A4P9WK68</accession>
<dbReference type="OrthoDB" id="158672at2759"/>
<evidence type="ECO:0000256" key="6">
    <source>
        <dbReference type="ARBA" id="ARBA00022967"/>
    </source>
</evidence>
<dbReference type="GO" id="GO:0005524">
    <property type="term" value="F:ATP binding"/>
    <property type="evidence" value="ECO:0007669"/>
    <property type="project" value="UniProtKB-KW"/>
</dbReference>
<sequence>LLFGTGDQSIMGYIVKLSGTQKAKITPIQKELNIFTIIISCVAITLFCAAEAAYALWLKKDHDGFETSSAAIINAIGTLTAFVPEGLPICVALSLTIIAKRMSKRKVLVKNLATIETLGCMSVLCSDKTGTLTLGRMNVQTIGFLNGTVQVDEQISTVAPQFPAAIELQTVAHLCNGASFVETAENAKLPISDRVVKGDSTDTAVLRFAESISTGSKFHVAHEELFRLPFNSKNKWMLTISRSKTTGETTMYTKGAPDVLFTKCSSVLRADGSVGPLDKNALQEIVTMQENWSSQGMRVLAFCKRNVDKIDFAYDRLNDMEKQVYAEMSGFTLVGLCGIRDPPRPDVAPTVEVMRRAGVRVFMVTGDFKLTAVAIAQQVGIITTSATDTLSVMRTNRAAAFTRFANAAAPTVKPSDDDPIYSLVVEGSEIAGITTEEWNVIIGFYKEIVFARTTPEQKLLIVEEVKARGDNTVAVTGDGVNDAPALKAADIGVAMGAGSDVAKEAAAIILLNDDFASIPVAIENGRLVFDNLKKVLLYLMPMGSYTEFMPVFANAFLGMQPALSSYFQVMYCVCNDVPMSICLMFEKSEADLMRRKPRNARTDRLTDWRFFVQVYLFVGLFGWMSAMGMWFLYWAKDAVNSNGQHISLGISDLLFAYEKWPTNTSDTVAVWPLGYGMDAADLSTNANIGSSIFYVAMVIFQFGALLATRNRRVSLFQSNPLWGPRQNLWILFGYVTTICVAIINLYVTGIQTEFGSAPIPTKYWFIPFGFAGAILACDEVRKLIVRVYPNSIVAKAAW</sequence>
<dbReference type="InterPro" id="IPR044492">
    <property type="entry name" value="P_typ_ATPase_HD_dom"/>
</dbReference>
<evidence type="ECO:0000256" key="3">
    <source>
        <dbReference type="ARBA" id="ARBA00022692"/>
    </source>
</evidence>
<feature type="transmembrane region" description="Helical" evidence="9">
    <location>
        <begin position="535"/>
        <end position="557"/>
    </location>
</feature>
<dbReference type="GO" id="GO:0005886">
    <property type="term" value="C:plasma membrane"/>
    <property type="evidence" value="ECO:0007669"/>
    <property type="project" value="UniProtKB-SubCell"/>
</dbReference>
<dbReference type="SUPFAM" id="SSF81660">
    <property type="entry name" value="Metal cation-transporting ATPase, ATP-binding domain N"/>
    <property type="match status" value="1"/>
</dbReference>
<dbReference type="GO" id="GO:0016887">
    <property type="term" value="F:ATP hydrolysis activity"/>
    <property type="evidence" value="ECO:0007669"/>
    <property type="project" value="InterPro"/>
</dbReference>
<keyword evidence="4" id="KW-0547">Nucleotide-binding</keyword>
<dbReference type="SUPFAM" id="SSF81665">
    <property type="entry name" value="Calcium ATPase, transmembrane domain M"/>
    <property type="match status" value="1"/>
</dbReference>
<evidence type="ECO:0000256" key="4">
    <source>
        <dbReference type="ARBA" id="ARBA00022741"/>
    </source>
</evidence>
<name>A0A4P9WK68_9FUNG</name>
<dbReference type="GO" id="GO:0030007">
    <property type="term" value="P:intracellular potassium ion homeostasis"/>
    <property type="evidence" value="ECO:0007669"/>
    <property type="project" value="TreeGrafter"/>
</dbReference>
<dbReference type="GO" id="GO:0006883">
    <property type="term" value="P:intracellular sodium ion homeostasis"/>
    <property type="evidence" value="ECO:0007669"/>
    <property type="project" value="TreeGrafter"/>
</dbReference>
<feature type="non-terminal residue" evidence="11">
    <location>
        <position position="1"/>
    </location>
</feature>
<dbReference type="InterPro" id="IPR050510">
    <property type="entry name" value="Cation_transp_ATPase_P-type"/>
</dbReference>
<feature type="transmembrane region" description="Helical" evidence="9">
    <location>
        <begin position="32"/>
        <end position="57"/>
    </location>
</feature>
<evidence type="ECO:0000256" key="7">
    <source>
        <dbReference type="ARBA" id="ARBA00022989"/>
    </source>
</evidence>
<evidence type="ECO:0000256" key="5">
    <source>
        <dbReference type="ARBA" id="ARBA00022840"/>
    </source>
</evidence>
<dbReference type="Proteomes" id="UP000269721">
    <property type="component" value="Unassembled WGS sequence"/>
</dbReference>
<dbReference type="Pfam" id="PF00689">
    <property type="entry name" value="Cation_ATPase_C"/>
    <property type="match status" value="1"/>
</dbReference>
<dbReference type="Pfam" id="PF13246">
    <property type="entry name" value="Cation_ATPase"/>
    <property type="match status" value="1"/>
</dbReference>
<dbReference type="InterPro" id="IPR006068">
    <property type="entry name" value="ATPase_P-typ_cation-transptr_C"/>
</dbReference>
<protein>
    <recommendedName>
        <fullName evidence="10">Cation-transporting P-type ATPase C-terminal domain-containing protein</fullName>
    </recommendedName>
</protein>
<gene>
    <name evidence="11" type="ORF">BDK51DRAFT_1972</name>
</gene>
<dbReference type="InterPro" id="IPR023214">
    <property type="entry name" value="HAD_sf"/>
</dbReference>
<dbReference type="GO" id="GO:0005391">
    <property type="term" value="F:P-type sodium:potassium-exchanging transporter activity"/>
    <property type="evidence" value="ECO:0007669"/>
    <property type="project" value="TreeGrafter"/>
</dbReference>
<keyword evidence="2" id="KW-1003">Cell membrane</keyword>
<feature type="transmembrane region" description="Helical" evidence="9">
    <location>
        <begin position="759"/>
        <end position="777"/>
    </location>
</feature>
<keyword evidence="5" id="KW-0067">ATP-binding</keyword>
<proteinExistence type="predicted"/>
<dbReference type="EMBL" id="KZ994333">
    <property type="protein sequence ID" value="RKO93204.1"/>
    <property type="molecule type" value="Genomic_DNA"/>
</dbReference>
<feature type="transmembrane region" description="Helical" evidence="9">
    <location>
        <begin position="606"/>
        <end position="633"/>
    </location>
</feature>
<dbReference type="InterPro" id="IPR018303">
    <property type="entry name" value="ATPase_P-typ_P_site"/>
</dbReference>
<feature type="transmembrane region" description="Helical" evidence="9">
    <location>
        <begin position="69"/>
        <end position="98"/>
    </location>
</feature>
<evidence type="ECO:0000256" key="8">
    <source>
        <dbReference type="ARBA" id="ARBA00023136"/>
    </source>
</evidence>
<dbReference type="InterPro" id="IPR023299">
    <property type="entry name" value="ATPase_P-typ_cyto_dom_N"/>
</dbReference>
<feature type="transmembrane region" description="Helical" evidence="9">
    <location>
        <begin position="688"/>
        <end position="707"/>
    </location>
</feature>
<keyword evidence="7 9" id="KW-1133">Transmembrane helix</keyword>
<dbReference type="InterPro" id="IPR001757">
    <property type="entry name" value="P_typ_ATPase"/>
</dbReference>
<organism evidence="11 12">
    <name type="scientific">Blyttiomyces helicus</name>
    <dbReference type="NCBI Taxonomy" id="388810"/>
    <lineage>
        <taxon>Eukaryota</taxon>
        <taxon>Fungi</taxon>
        <taxon>Fungi incertae sedis</taxon>
        <taxon>Chytridiomycota</taxon>
        <taxon>Chytridiomycota incertae sedis</taxon>
        <taxon>Chytridiomycetes</taxon>
        <taxon>Chytridiomycetes incertae sedis</taxon>
        <taxon>Blyttiomyces</taxon>
    </lineage>
</organism>
<dbReference type="PANTHER" id="PTHR43294:SF21">
    <property type="entry name" value="CATION TRANSPORTING ATPASE"/>
    <property type="match status" value="1"/>
</dbReference>
<evidence type="ECO:0000256" key="9">
    <source>
        <dbReference type="SAM" id="Phobius"/>
    </source>
</evidence>
<dbReference type="SFLD" id="SFLDF00027">
    <property type="entry name" value="p-type_atpase"/>
    <property type="match status" value="1"/>
</dbReference>
<dbReference type="InterPro" id="IPR036412">
    <property type="entry name" value="HAD-like_sf"/>
</dbReference>
<feature type="transmembrane region" description="Helical" evidence="9">
    <location>
        <begin position="563"/>
        <end position="585"/>
    </location>
</feature>